<keyword evidence="4" id="KW-0812">Transmembrane</keyword>
<dbReference type="InterPro" id="IPR001173">
    <property type="entry name" value="Glyco_trans_2-like"/>
</dbReference>
<dbReference type="STRING" id="299467.A0A443SE95"/>
<dbReference type="CDD" id="cd02510">
    <property type="entry name" value="pp-GalNAc-T"/>
    <property type="match status" value="1"/>
</dbReference>
<evidence type="ECO:0000256" key="6">
    <source>
        <dbReference type="ARBA" id="ARBA00022968"/>
    </source>
</evidence>
<evidence type="ECO:0000259" key="14">
    <source>
        <dbReference type="Pfam" id="PF00535"/>
    </source>
</evidence>
<dbReference type="FunFam" id="3.90.550.10:FF:000053">
    <property type="entry name" value="Polypeptide N-acetylgalactosaminyltransferase"/>
    <property type="match status" value="1"/>
</dbReference>
<dbReference type="Pfam" id="PF00652">
    <property type="entry name" value="Ricin_B_lectin"/>
    <property type="match status" value="1"/>
</dbReference>
<evidence type="ECO:0000313" key="16">
    <source>
        <dbReference type="EMBL" id="RWS25835.1"/>
    </source>
</evidence>
<dbReference type="CDD" id="cd23441">
    <property type="entry name" value="beta-trefoil_Ricin_GALNT14-like"/>
    <property type="match status" value="1"/>
</dbReference>
<evidence type="ECO:0000256" key="10">
    <source>
        <dbReference type="ARBA" id="ARBA00023157"/>
    </source>
</evidence>
<comment type="caution">
    <text evidence="16">The sequence shown here is derived from an EMBL/GenBank/DDBJ whole genome shotgun (WGS) entry which is preliminary data.</text>
</comment>
<protein>
    <recommendedName>
        <fullName evidence="13">Polypeptide N-acetylgalactosaminyltransferase</fullName>
        <ecNumber evidence="13">2.4.1.-</ecNumber>
    </recommendedName>
    <alternativeName>
        <fullName evidence="13">Protein-UDP acetylgalactosaminyltransferase</fullName>
    </alternativeName>
</protein>
<keyword evidence="13 16" id="KW-0808">Transferase</keyword>
<dbReference type="OrthoDB" id="6508996at2759"/>
<organism evidence="16 17">
    <name type="scientific">Leptotrombidium deliense</name>
    <dbReference type="NCBI Taxonomy" id="299467"/>
    <lineage>
        <taxon>Eukaryota</taxon>
        <taxon>Metazoa</taxon>
        <taxon>Ecdysozoa</taxon>
        <taxon>Arthropoda</taxon>
        <taxon>Chelicerata</taxon>
        <taxon>Arachnida</taxon>
        <taxon>Acari</taxon>
        <taxon>Acariformes</taxon>
        <taxon>Trombidiformes</taxon>
        <taxon>Prostigmata</taxon>
        <taxon>Anystina</taxon>
        <taxon>Parasitengona</taxon>
        <taxon>Trombiculoidea</taxon>
        <taxon>Trombiculidae</taxon>
        <taxon>Leptotrombidium</taxon>
    </lineage>
</organism>
<evidence type="ECO:0000256" key="8">
    <source>
        <dbReference type="ARBA" id="ARBA00023034"/>
    </source>
</evidence>
<dbReference type="InterPro" id="IPR045885">
    <property type="entry name" value="GalNAc-T"/>
</dbReference>
<evidence type="ECO:0000256" key="13">
    <source>
        <dbReference type="RuleBase" id="RU361242"/>
    </source>
</evidence>
<dbReference type="Gene3D" id="2.80.10.50">
    <property type="match status" value="1"/>
</dbReference>
<evidence type="ECO:0000256" key="12">
    <source>
        <dbReference type="ARBA" id="ARBA00023211"/>
    </source>
</evidence>
<keyword evidence="17" id="KW-1185">Reference proteome</keyword>
<dbReference type="InterPro" id="IPR000772">
    <property type="entry name" value="Ricin_B_lectin"/>
</dbReference>
<evidence type="ECO:0000259" key="15">
    <source>
        <dbReference type="Pfam" id="PF00652"/>
    </source>
</evidence>
<dbReference type="SUPFAM" id="SSF53448">
    <property type="entry name" value="Nucleotide-diphospho-sugar transferases"/>
    <property type="match status" value="1"/>
</dbReference>
<evidence type="ECO:0000256" key="7">
    <source>
        <dbReference type="ARBA" id="ARBA00022989"/>
    </source>
</evidence>
<comment type="similarity">
    <text evidence="3 13">Belongs to the glycosyltransferase 2 family. GalNAc-T subfamily.</text>
</comment>
<keyword evidence="9" id="KW-0472">Membrane</keyword>
<dbReference type="SUPFAM" id="SSF50370">
    <property type="entry name" value="Ricin B-like lectins"/>
    <property type="match status" value="1"/>
</dbReference>
<dbReference type="InterPro" id="IPR035992">
    <property type="entry name" value="Ricin_B-like_lectins"/>
</dbReference>
<evidence type="ECO:0000256" key="5">
    <source>
        <dbReference type="ARBA" id="ARBA00022734"/>
    </source>
</evidence>
<keyword evidence="8 13" id="KW-0333">Golgi apparatus</keyword>
<dbReference type="GO" id="GO:0030246">
    <property type="term" value="F:carbohydrate binding"/>
    <property type="evidence" value="ECO:0007669"/>
    <property type="project" value="UniProtKB-KW"/>
</dbReference>
<evidence type="ECO:0000256" key="11">
    <source>
        <dbReference type="ARBA" id="ARBA00023180"/>
    </source>
</evidence>
<evidence type="ECO:0000256" key="9">
    <source>
        <dbReference type="ARBA" id="ARBA00023136"/>
    </source>
</evidence>
<keyword evidence="5 13" id="KW-0430">Lectin</keyword>
<dbReference type="InterPro" id="IPR029044">
    <property type="entry name" value="Nucleotide-diphossugar_trans"/>
</dbReference>
<dbReference type="EC" id="2.4.1.-" evidence="13"/>
<dbReference type="VEuPathDB" id="VectorBase:LDEU006204"/>
<dbReference type="Proteomes" id="UP000288716">
    <property type="component" value="Unassembled WGS sequence"/>
</dbReference>
<dbReference type="PANTHER" id="PTHR11675:SF133">
    <property type="entry name" value="GLYCOSYLTRANSFERASE 2-LIKE DOMAIN-CONTAINING PROTEIN"/>
    <property type="match status" value="1"/>
</dbReference>
<dbReference type="GO" id="GO:0000139">
    <property type="term" value="C:Golgi membrane"/>
    <property type="evidence" value="ECO:0007669"/>
    <property type="project" value="UniProtKB-SubCell"/>
</dbReference>
<dbReference type="UniPathway" id="UPA00378"/>
<evidence type="ECO:0000313" key="17">
    <source>
        <dbReference type="Proteomes" id="UP000288716"/>
    </source>
</evidence>
<keyword evidence="13" id="KW-0328">Glycosyltransferase</keyword>
<dbReference type="GO" id="GO:0006493">
    <property type="term" value="P:protein O-linked glycosylation"/>
    <property type="evidence" value="ECO:0007669"/>
    <property type="project" value="TreeGrafter"/>
</dbReference>
<dbReference type="AlphaFoldDB" id="A0A443SE95"/>
<feature type="domain" description="Ricin B lectin" evidence="15">
    <location>
        <begin position="402"/>
        <end position="528"/>
    </location>
</feature>
<gene>
    <name evidence="16" type="ORF">B4U80_07226</name>
</gene>
<feature type="domain" description="Glycosyltransferase 2-like" evidence="14">
    <location>
        <begin position="88"/>
        <end position="270"/>
    </location>
</feature>
<keyword evidence="10 13" id="KW-1015">Disulfide bond</keyword>
<keyword evidence="7" id="KW-1133">Transmembrane helix</keyword>
<keyword evidence="11" id="KW-0325">Glycoprotein</keyword>
<sequence>NVSDTNVFDCGVYCFFIKVVSKQNVKSAGFGGAPISVPENKQTVDEFFPKHYFNIFASDRLPLNRYPGEARIDGCLTKVYPQKLPTATVIIVFHNEAWSTLLRTLHSIIDTSPKTLLKEIILVDDMSTKVYLRRQLEDYVSKLECSVRILRQGHRLGLIQARLLGVSQAKGDVIVFLDSHIECNEGWLEPLLARIVEDRSRVVAPIIDVIDVNDFRVMHATPDIWGGFDWKISFRWNAVPLREMLRINYDRTEPLRTPTIAGGIFAIDKQFFKIMGEYDNEMKIWGAENLEISFRMWMCGGSLEIIPCSRIAHIFRALSPYVLMGAKDKVVQHNTARAVNVWLDEWKDFYYTLYPSAKLKVKPGCVKSRLAIREKFKCRSFRWYLENIYPESLIPRIYRYLGQVEHIKTGLCLDSYGVTNVRTAGIHTRQCFWDSIGIHPLMYQQTFMFTKDDRLIYDEFCLTFNPSQNSLLLETCAEINALQKWTYIEEKRRLQHTLSGLCLDLVQINSEQKFNVTNCLEDSHTQKWYFRNNFPWKLRS</sequence>
<dbReference type="GO" id="GO:0004653">
    <property type="term" value="F:polypeptide N-acetylgalactosaminyltransferase activity"/>
    <property type="evidence" value="ECO:0007669"/>
    <property type="project" value="TreeGrafter"/>
</dbReference>
<comment type="cofactor">
    <cofactor evidence="1 13">
        <name>Mn(2+)</name>
        <dbReference type="ChEBI" id="CHEBI:29035"/>
    </cofactor>
</comment>
<comment type="pathway">
    <text evidence="13">Protein modification; protein glycosylation.</text>
</comment>
<dbReference type="Pfam" id="PF00535">
    <property type="entry name" value="Glycos_transf_2"/>
    <property type="match status" value="1"/>
</dbReference>
<dbReference type="EMBL" id="NCKV01003337">
    <property type="protein sequence ID" value="RWS25835.1"/>
    <property type="molecule type" value="Genomic_DNA"/>
</dbReference>
<accession>A0A443SE95</accession>
<proteinExistence type="inferred from homology"/>
<keyword evidence="6" id="KW-0735">Signal-anchor</keyword>
<comment type="subcellular location">
    <subcellularLocation>
        <location evidence="2 13">Golgi apparatus membrane</location>
        <topology evidence="2 13">Single-pass type II membrane protein</topology>
    </subcellularLocation>
</comment>
<evidence type="ECO:0000256" key="2">
    <source>
        <dbReference type="ARBA" id="ARBA00004323"/>
    </source>
</evidence>
<dbReference type="Gene3D" id="3.90.550.10">
    <property type="entry name" value="Spore Coat Polysaccharide Biosynthesis Protein SpsA, Chain A"/>
    <property type="match status" value="1"/>
</dbReference>
<dbReference type="PANTHER" id="PTHR11675">
    <property type="entry name" value="N-ACETYLGALACTOSAMINYLTRANSFERASE"/>
    <property type="match status" value="1"/>
</dbReference>
<evidence type="ECO:0000256" key="1">
    <source>
        <dbReference type="ARBA" id="ARBA00001936"/>
    </source>
</evidence>
<dbReference type="PROSITE" id="PS50231">
    <property type="entry name" value="RICIN_B_LECTIN"/>
    <property type="match status" value="1"/>
</dbReference>
<reference evidence="16 17" key="1">
    <citation type="journal article" date="2018" name="Gigascience">
        <title>Genomes of trombidid mites reveal novel predicted allergens and laterally-transferred genes associated with secondary metabolism.</title>
        <authorList>
            <person name="Dong X."/>
            <person name="Chaisiri K."/>
            <person name="Xia D."/>
            <person name="Armstrong S.D."/>
            <person name="Fang Y."/>
            <person name="Donnelly M.J."/>
            <person name="Kadowaki T."/>
            <person name="McGarry J.W."/>
            <person name="Darby A.C."/>
            <person name="Makepeace B.L."/>
        </authorList>
    </citation>
    <scope>NUCLEOTIDE SEQUENCE [LARGE SCALE GENOMIC DNA]</scope>
    <source>
        <strain evidence="16">UoL-UT</strain>
    </source>
</reference>
<feature type="non-terminal residue" evidence="16">
    <location>
        <position position="1"/>
    </location>
</feature>
<keyword evidence="12 13" id="KW-0464">Manganese</keyword>
<evidence type="ECO:0000256" key="4">
    <source>
        <dbReference type="ARBA" id="ARBA00022692"/>
    </source>
</evidence>
<name>A0A443SE95_9ACAR</name>
<evidence type="ECO:0000256" key="3">
    <source>
        <dbReference type="ARBA" id="ARBA00005680"/>
    </source>
</evidence>